<keyword evidence="1" id="KW-1133">Transmembrane helix</keyword>
<proteinExistence type="predicted"/>
<evidence type="ECO:0000313" key="2">
    <source>
        <dbReference type="EMBL" id="PTM45805.1"/>
    </source>
</evidence>
<dbReference type="Proteomes" id="UP000240996">
    <property type="component" value="Unassembled WGS sequence"/>
</dbReference>
<comment type="caution">
    <text evidence="2">The sequence shown here is derived from an EMBL/GenBank/DDBJ whole genome shotgun (WGS) entry which is preliminary data.</text>
</comment>
<protein>
    <submittedName>
        <fullName evidence="2">Uncharacterized protein</fullName>
    </submittedName>
</protein>
<feature type="transmembrane region" description="Helical" evidence="1">
    <location>
        <begin position="38"/>
        <end position="59"/>
    </location>
</feature>
<gene>
    <name evidence="2" type="ORF">C8J24_2036</name>
</gene>
<name>A0A2T4YQL3_9SPHN</name>
<reference evidence="2 3" key="1">
    <citation type="submission" date="2018-04" db="EMBL/GenBank/DDBJ databases">
        <title>Genomic Encyclopedia of Type Strains, Phase III (KMG-III): the genomes of soil and plant-associated and newly described type strains.</title>
        <authorList>
            <person name="Whitman W."/>
        </authorList>
    </citation>
    <scope>NUCLEOTIDE SEQUENCE [LARGE SCALE GENOMIC DNA]</scope>
    <source>
        <strain evidence="2 3">NW12</strain>
    </source>
</reference>
<evidence type="ECO:0000256" key="1">
    <source>
        <dbReference type="SAM" id="Phobius"/>
    </source>
</evidence>
<dbReference type="AlphaFoldDB" id="A0A2T4YQL3"/>
<dbReference type="EMBL" id="PZZN01000002">
    <property type="protein sequence ID" value="PTM45805.1"/>
    <property type="molecule type" value="Genomic_DNA"/>
</dbReference>
<keyword evidence="1" id="KW-0472">Membrane</keyword>
<keyword evidence="3" id="KW-1185">Reference proteome</keyword>
<keyword evidence="1" id="KW-0812">Transmembrane</keyword>
<accession>A0A2T4YQL3</accession>
<sequence length="61" mass="6518">MAPLLWTASGGFAALAIASGLGARRRHRRRDPDAVGWVDWPTVQMLSLIGLAVTIGLAFKT</sequence>
<organism evidence="2 3">
    <name type="scientific">Sphingomonas aerolata</name>
    <dbReference type="NCBI Taxonomy" id="185951"/>
    <lineage>
        <taxon>Bacteria</taxon>
        <taxon>Pseudomonadati</taxon>
        <taxon>Pseudomonadota</taxon>
        <taxon>Alphaproteobacteria</taxon>
        <taxon>Sphingomonadales</taxon>
        <taxon>Sphingomonadaceae</taxon>
        <taxon>Sphingomonas</taxon>
    </lineage>
</organism>
<evidence type="ECO:0000313" key="3">
    <source>
        <dbReference type="Proteomes" id="UP000240996"/>
    </source>
</evidence>
<dbReference type="RefSeq" id="WP_107932107.1">
    <property type="nucleotide sequence ID" value="NZ_JAAOYQ010000002.1"/>
</dbReference>